<reference evidence="8 9" key="1">
    <citation type="journal article" date="2013" name="Stand. Genomic Sci.">
        <title>Genomic Encyclopedia of Type Strains, Phase I: The one thousand microbial genomes (KMG-I) project.</title>
        <authorList>
            <person name="Kyrpides N.C."/>
            <person name="Woyke T."/>
            <person name="Eisen J.A."/>
            <person name="Garrity G."/>
            <person name="Lilburn T.G."/>
            <person name="Beck B.J."/>
            <person name="Whitman W.B."/>
            <person name="Hugenholtz P."/>
            <person name="Klenk H.P."/>
        </authorList>
    </citation>
    <scope>NUCLEOTIDE SEQUENCE [LARGE SCALE GENOMIC DNA]</scope>
    <source>
        <strain evidence="8 9">DSM 13484</strain>
    </source>
</reference>
<keyword evidence="4" id="KW-0479">Metal-binding</keyword>
<dbReference type="CDD" id="cd00685">
    <property type="entry name" value="Trans_IPPS_HT"/>
    <property type="match status" value="1"/>
</dbReference>
<dbReference type="PROSITE" id="PS00444">
    <property type="entry name" value="POLYPRENYL_SYNTHASE_2"/>
    <property type="match status" value="1"/>
</dbReference>
<evidence type="ECO:0000256" key="3">
    <source>
        <dbReference type="ARBA" id="ARBA00022679"/>
    </source>
</evidence>
<dbReference type="SFLD" id="SFLDS00005">
    <property type="entry name" value="Isoprenoid_Synthase_Type_I"/>
    <property type="match status" value="1"/>
</dbReference>
<organism evidence="8 9">
    <name type="scientific">Chitinophaga japonensis</name>
    <name type="common">Flexibacter japonensis</name>
    <dbReference type="NCBI Taxonomy" id="104662"/>
    <lineage>
        <taxon>Bacteria</taxon>
        <taxon>Pseudomonadati</taxon>
        <taxon>Bacteroidota</taxon>
        <taxon>Chitinophagia</taxon>
        <taxon>Chitinophagales</taxon>
        <taxon>Chitinophagaceae</taxon>
        <taxon>Chitinophaga</taxon>
    </lineage>
</organism>
<dbReference type="GO" id="GO:0008299">
    <property type="term" value="P:isoprenoid biosynthetic process"/>
    <property type="evidence" value="ECO:0007669"/>
    <property type="project" value="UniProtKB-KW"/>
</dbReference>
<evidence type="ECO:0000256" key="1">
    <source>
        <dbReference type="ARBA" id="ARBA00001946"/>
    </source>
</evidence>
<keyword evidence="9" id="KW-1185">Reference proteome</keyword>
<dbReference type="SFLD" id="SFLDG01017">
    <property type="entry name" value="Polyprenyl_Transferase_Like"/>
    <property type="match status" value="1"/>
</dbReference>
<dbReference type="InterPro" id="IPR008949">
    <property type="entry name" value="Isoprenoid_synthase_dom_sf"/>
</dbReference>
<proteinExistence type="inferred from homology"/>
<comment type="similarity">
    <text evidence="2 7">Belongs to the FPP/GGPP synthase family.</text>
</comment>
<dbReference type="AlphaFoldDB" id="A0A562TFP2"/>
<dbReference type="Pfam" id="PF00348">
    <property type="entry name" value="polyprenyl_synt"/>
    <property type="match status" value="1"/>
</dbReference>
<dbReference type="InterPro" id="IPR033749">
    <property type="entry name" value="Polyprenyl_synt_CS"/>
</dbReference>
<dbReference type="RefSeq" id="WP_244620323.1">
    <property type="nucleotide sequence ID" value="NZ_BAAAFY010000001.1"/>
</dbReference>
<name>A0A562TFP2_CHIJA</name>
<evidence type="ECO:0000256" key="7">
    <source>
        <dbReference type="RuleBase" id="RU004466"/>
    </source>
</evidence>
<comment type="caution">
    <text evidence="8">The sequence shown here is derived from an EMBL/GenBank/DDBJ whole genome shotgun (WGS) entry which is preliminary data.</text>
</comment>
<dbReference type="SUPFAM" id="SSF48576">
    <property type="entry name" value="Terpenoid synthases"/>
    <property type="match status" value="1"/>
</dbReference>
<evidence type="ECO:0000313" key="8">
    <source>
        <dbReference type="EMBL" id="TWI92078.1"/>
    </source>
</evidence>
<keyword evidence="3 7" id="KW-0808">Transferase</keyword>
<comment type="cofactor">
    <cofactor evidence="1">
        <name>Mg(2+)</name>
        <dbReference type="ChEBI" id="CHEBI:18420"/>
    </cofactor>
</comment>
<evidence type="ECO:0000256" key="4">
    <source>
        <dbReference type="ARBA" id="ARBA00022723"/>
    </source>
</evidence>
<dbReference type="EMBL" id="VLLG01000002">
    <property type="protein sequence ID" value="TWI92078.1"/>
    <property type="molecule type" value="Genomic_DNA"/>
</dbReference>
<keyword evidence="5" id="KW-0460">Magnesium</keyword>
<evidence type="ECO:0000256" key="2">
    <source>
        <dbReference type="ARBA" id="ARBA00006706"/>
    </source>
</evidence>
<dbReference type="InterPro" id="IPR000092">
    <property type="entry name" value="Polyprenyl_synt"/>
</dbReference>
<dbReference type="Gene3D" id="1.10.600.10">
    <property type="entry name" value="Farnesyl Diphosphate Synthase"/>
    <property type="match status" value="1"/>
</dbReference>
<protein>
    <submittedName>
        <fullName evidence="8">Geranylgeranyl diphosphate synthase type II</fullName>
    </submittedName>
</protein>
<dbReference type="PANTHER" id="PTHR43281">
    <property type="entry name" value="FARNESYL DIPHOSPHATE SYNTHASE"/>
    <property type="match status" value="1"/>
</dbReference>
<evidence type="ECO:0000256" key="5">
    <source>
        <dbReference type="ARBA" id="ARBA00022842"/>
    </source>
</evidence>
<dbReference type="Proteomes" id="UP000316778">
    <property type="component" value="Unassembled WGS sequence"/>
</dbReference>
<evidence type="ECO:0000313" key="9">
    <source>
        <dbReference type="Proteomes" id="UP000316778"/>
    </source>
</evidence>
<dbReference type="PANTHER" id="PTHR43281:SF1">
    <property type="entry name" value="FARNESYL DIPHOSPHATE SYNTHASE"/>
    <property type="match status" value="1"/>
</dbReference>
<accession>A0A562TFP2</accession>
<gene>
    <name evidence="8" type="ORF">LX66_1460</name>
</gene>
<evidence type="ECO:0000256" key="6">
    <source>
        <dbReference type="ARBA" id="ARBA00023229"/>
    </source>
</evidence>
<keyword evidence="6" id="KW-0414">Isoprene biosynthesis</keyword>
<dbReference type="GO" id="GO:0046872">
    <property type="term" value="F:metal ion binding"/>
    <property type="evidence" value="ECO:0007669"/>
    <property type="project" value="UniProtKB-KW"/>
</dbReference>
<dbReference type="GO" id="GO:0004659">
    <property type="term" value="F:prenyltransferase activity"/>
    <property type="evidence" value="ECO:0007669"/>
    <property type="project" value="InterPro"/>
</dbReference>
<sequence length="341" mass="37743">MQTRFSPPQTMPAGQSDYSFKALLAAFEDQFNDRLFPDTPAILYDAIDYALSNGGKRVRPVLCLMGNTLVGPLEPDAFLAAHAVELYHNFTLVHDDIMDRAPLRRGRPTVHIRYNTSTAILAGDTLQLYAFEYLNCMQGRYRQKVAAVFLEAALGVCEGQQMDLDMENMPLEAVSYPDYLVMITMKTSVLLAASLQMGAMIGGAGEEDQQHLYAFGKNIGIAFQVQDDYLDAFGDPGKFGKQVGGDIITNKKTFLLLKARELCSPAQQAQLQELLALPGDDAAKVPGVLQLYKDCKVDEWALAEKQRFQQIALQHLENVAAPEANKKPLLELADLLLNRGH</sequence>
<dbReference type="PROSITE" id="PS00723">
    <property type="entry name" value="POLYPRENYL_SYNTHASE_1"/>
    <property type="match status" value="1"/>
</dbReference>